<feature type="transmembrane region" description="Helical" evidence="1">
    <location>
        <begin position="75"/>
        <end position="95"/>
    </location>
</feature>
<evidence type="ECO:0000313" key="3">
    <source>
        <dbReference type="Proteomes" id="UP000000844"/>
    </source>
</evidence>
<evidence type="ECO:0000256" key="1">
    <source>
        <dbReference type="SAM" id="Phobius"/>
    </source>
</evidence>
<keyword evidence="1" id="KW-1133">Transmembrane helix</keyword>
<feature type="transmembrane region" description="Helical" evidence="1">
    <location>
        <begin position="6"/>
        <end position="25"/>
    </location>
</feature>
<keyword evidence="1" id="KW-0472">Membrane</keyword>
<dbReference type="STRING" id="446470.Snas_2285"/>
<gene>
    <name evidence="2" type="ordered locus">Snas_2285</name>
</gene>
<keyword evidence="3" id="KW-1185">Reference proteome</keyword>
<dbReference type="InterPro" id="IPR013879">
    <property type="entry name" value="DUF1761"/>
</dbReference>
<sequence length="130" mass="13776">MNDMNFWAVLVAAVAAFVLSGAWYAGFGKQLARLSPAYTGEGRSPAVTAVVEIVRNLVLALVVAGLTMFVDIGGWTDAVLLAGAVWIGFPVMILTGSVFHEKVPAKLAAIHAGDWLIKLLAVTLIVGLWR</sequence>
<name>D3Q3D3_STANL</name>
<keyword evidence="1" id="KW-0812">Transmembrane</keyword>
<feature type="transmembrane region" description="Helical" evidence="1">
    <location>
        <begin position="46"/>
        <end position="69"/>
    </location>
</feature>
<dbReference type="Pfam" id="PF08570">
    <property type="entry name" value="DUF1761"/>
    <property type="match status" value="1"/>
</dbReference>
<dbReference type="EMBL" id="CP001778">
    <property type="protein sequence ID" value="ADD41974.1"/>
    <property type="molecule type" value="Genomic_DNA"/>
</dbReference>
<dbReference type="KEGG" id="sna:Snas_2285"/>
<dbReference type="eggNOG" id="ENOG5033AHR">
    <property type="taxonomic scope" value="Bacteria"/>
</dbReference>
<dbReference type="HOGENOM" id="CLU_1987966_0_0_11"/>
<evidence type="ECO:0008006" key="4">
    <source>
        <dbReference type="Google" id="ProtNLM"/>
    </source>
</evidence>
<protein>
    <recommendedName>
        <fullName evidence="4">DUF1761 domain-containing protein</fullName>
    </recommendedName>
</protein>
<dbReference type="AlphaFoldDB" id="D3Q3D3"/>
<organism evidence="2 3">
    <name type="scientific">Stackebrandtia nassauensis (strain DSM 44728 / CIP 108903 / NRRL B-16338 / NBRC 102104 / LLR-40K-21)</name>
    <dbReference type="NCBI Taxonomy" id="446470"/>
    <lineage>
        <taxon>Bacteria</taxon>
        <taxon>Bacillati</taxon>
        <taxon>Actinomycetota</taxon>
        <taxon>Actinomycetes</taxon>
        <taxon>Glycomycetales</taxon>
        <taxon>Glycomycetaceae</taxon>
        <taxon>Stackebrandtia</taxon>
    </lineage>
</organism>
<evidence type="ECO:0000313" key="2">
    <source>
        <dbReference type="EMBL" id="ADD41974.1"/>
    </source>
</evidence>
<proteinExistence type="predicted"/>
<feature type="transmembrane region" description="Helical" evidence="1">
    <location>
        <begin position="107"/>
        <end position="129"/>
    </location>
</feature>
<reference evidence="2 3" key="1">
    <citation type="journal article" date="2009" name="Stand. Genomic Sci.">
        <title>Complete genome sequence of Stackebrandtia nassauensis type strain (LLR-40K-21).</title>
        <authorList>
            <person name="Munk C."/>
            <person name="Lapidus A."/>
            <person name="Copeland A."/>
            <person name="Jando M."/>
            <person name="Mayilraj S."/>
            <person name="Glavina Del Rio T."/>
            <person name="Nolan M."/>
            <person name="Chen F."/>
            <person name="Lucas S."/>
            <person name="Tice H."/>
            <person name="Cheng J.F."/>
            <person name="Han C."/>
            <person name="Detter J.C."/>
            <person name="Bruce D."/>
            <person name="Goodwin L."/>
            <person name="Chain P."/>
            <person name="Pitluck S."/>
            <person name="Goker M."/>
            <person name="Ovchinikova G."/>
            <person name="Pati A."/>
            <person name="Ivanova N."/>
            <person name="Mavromatis K."/>
            <person name="Chen A."/>
            <person name="Palaniappan K."/>
            <person name="Land M."/>
            <person name="Hauser L."/>
            <person name="Chang Y.J."/>
            <person name="Jeffries C.D."/>
            <person name="Bristow J."/>
            <person name="Eisen J.A."/>
            <person name="Markowitz V."/>
            <person name="Hugenholtz P."/>
            <person name="Kyrpides N.C."/>
            <person name="Klenk H.P."/>
        </authorList>
    </citation>
    <scope>NUCLEOTIDE SEQUENCE [LARGE SCALE GENOMIC DNA]</scope>
    <source>
        <strain evidence="3">DSM 44728 / CIP 108903 / NRRL B-16338 / NBRC 102104 / LLR-40K-21</strain>
    </source>
</reference>
<dbReference type="OrthoDB" id="3635446at2"/>
<accession>D3Q3D3</accession>
<dbReference type="Proteomes" id="UP000000844">
    <property type="component" value="Chromosome"/>
</dbReference>